<dbReference type="FunFam" id="3.40.50.10190:FF:000047">
    <property type="entry name" value="Microcephalin"/>
    <property type="match status" value="1"/>
</dbReference>
<dbReference type="SMART" id="SM00292">
    <property type="entry name" value="BRCT"/>
    <property type="match status" value="3"/>
</dbReference>
<dbReference type="GO" id="GO:0000122">
    <property type="term" value="P:negative regulation of transcription by RNA polymerase II"/>
    <property type="evidence" value="ECO:0007669"/>
    <property type="project" value="Ensembl"/>
</dbReference>
<evidence type="ECO:0000259" key="3">
    <source>
        <dbReference type="PROSITE" id="PS50172"/>
    </source>
</evidence>
<evidence type="ECO:0000256" key="1">
    <source>
        <dbReference type="SAM" id="Coils"/>
    </source>
</evidence>
<dbReference type="GO" id="GO:0050727">
    <property type="term" value="P:regulation of inflammatory response"/>
    <property type="evidence" value="ECO:0007669"/>
    <property type="project" value="Ensembl"/>
</dbReference>
<feature type="domain" description="BRCT" evidence="3">
    <location>
        <begin position="647"/>
        <end position="729"/>
    </location>
</feature>
<feature type="domain" description="BRCT" evidence="3">
    <location>
        <begin position="535"/>
        <end position="626"/>
    </location>
</feature>
<dbReference type="GO" id="GO:0046605">
    <property type="term" value="P:regulation of centrosome cycle"/>
    <property type="evidence" value="ECO:0007669"/>
    <property type="project" value="Ensembl"/>
</dbReference>
<dbReference type="Proteomes" id="UP000694421">
    <property type="component" value="Unplaced"/>
</dbReference>
<reference evidence="4" key="2">
    <citation type="submission" date="2025-09" db="UniProtKB">
        <authorList>
            <consortium name="Ensembl"/>
        </authorList>
    </citation>
    <scope>IDENTIFICATION</scope>
</reference>
<feature type="coiled-coil region" evidence="1">
    <location>
        <begin position="131"/>
        <end position="192"/>
    </location>
</feature>
<dbReference type="CDD" id="cd17751">
    <property type="entry name" value="BRCT_microcephalin_rpt3"/>
    <property type="match status" value="1"/>
</dbReference>
<keyword evidence="5" id="KW-1185">Reference proteome</keyword>
<dbReference type="GeneTree" id="ENSGT00390000018842"/>
<feature type="domain" description="BRCT" evidence="3">
    <location>
        <begin position="9"/>
        <end position="101"/>
    </location>
</feature>
<keyword evidence="1" id="KW-0175">Coiled coil</keyword>
<dbReference type="GO" id="GO:0071539">
    <property type="term" value="P:protein localization to centrosome"/>
    <property type="evidence" value="ECO:0007669"/>
    <property type="project" value="Ensembl"/>
</dbReference>
<feature type="region of interest" description="Disordered" evidence="2">
    <location>
        <begin position="417"/>
        <end position="440"/>
    </location>
</feature>
<feature type="region of interest" description="Disordered" evidence="2">
    <location>
        <begin position="320"/>
        <end position="343"/>
    </location>
</feature>
<proteinExistence type="predicted"/>
<dbReference type="OMA" id="AMEPRMT"/>
<dbReference type="Pfam" id="PF12738">
    <property type="entry name" value="PTCB-BRCT"/>
    <property type="match status" value="1"/>
</dbReference>
<evidence type="ECO:0000313" key="4">
    <source>
        <dbReference type="Ensembl" id="ENSSMRP00000014388.1"/>
    </source>
</evidence>
<feature type="compositionally biased region" description="Polar residues" evidence="2">
    <location>
        <begin position="196"/>
        <end position="207"/>
    </location>
</feature>
<dbReference type="Ensembl" id="ENSSMRT00000016766.1">
    <property type="protein sequence ID" value="ENSSMRP00000014388.1"/>
    <property type="gene ID" value="ENSSMRG00000011212.1"/>
</dbReference>
<dbReference type="GO" id="GO:0021987">
    <property type="term" value="P:cerebral cortex development"/>
    <property type="evidence" value="ECO:0007669"/>
    <property type="project" value="Ensembl"/>
</dbReference>
<dbReference type="GO" id="GO:0097150">
    <property type="term" value="P:neuronal stem cell population maintenance"/>
    <property type="evidence" value="ECO:0007669"/>
    <property type="project" value="Ensembl"/>
</dbReference>
<dbReference type="Pfam" id="PF16589">
    <property type="entry name" value="BRCT_2"/>
    <property type="match status" value="1"/>
</dbReference>
<dbReference type="InterPro" id="IPR001357">
    <property type="entry name" value="BRCT_dom"/>
</dbReference>
<dbReference type="Pfam" id="PF00533">
    <property type="entry name" value="BRCT"/>
    <property type="match status" value="1"/>
</dbReference>
<dbReference type="InterPro" id="IPR022047">
    <property type="entry name" value="Microcephalin-like"/>
</dbReference>
<dbReference type="CDD" id="cd17736">
    <property type="entry name" value="BRCT_microcephalin_rpt2"/>
    <property type="match status" value="1"/>
</dbReference>
<dbReference type="PANTHER" id="PTHR14625:SF3">
    <property type="entry name" value="MICROCEPHALIN"/>
    <property type="match status" value="1"/>
</dbReference>
<dbReference type="GO" id="GO:0060348">
    <property type="term" value="P:bone development"/>
    <property type="evidence" value="ECO:0007669"/>
    <property type="project" value="Ensembl"/>
</dbReference>
<reference evidence="4" key="1">
    <citation type="submission" date="2025-08" db="UniProtKB">
        <authorList>
            <consortium name="Ensembl"/>
        </authorList>
    </citation>
    <scope>IDENTIFICATION</scope>
</reference>
<evidence type="ECO:0000256" key="2">
    <source>
        <dbReference type="SAM" id="MobiDB-lite"/>
    </source>
</evidence>
<organism evidence="4 5">
    <name type="scientific">Salvator merianae</name>
    <name type="common">Argentine black and white tegu</name>
    <name type="synonym">Tupinambis merianae</name>
    <dbReference type="NCBI Taxonomy" id="96440"/>
    <lineage>
        <taxon>Eukaryota</taxon>
        <taxon>Metazoa</taxon>
        <taxon>Chordata</taxon>
        <taxon>Craniata</taxon>
        <taxon>Vertebrata</taxon>
        <taxon>Euteleostomi</taxon>
        <taxon>Lepidosauria</taxon>
        <taxon>Squamata</taxon>
        <taxon>Bifurcata</taxon>
        <taxon>Unidentata</taxon>
        <taxon>Episquamata</taxon>
        <taxon>Laterata</taxon>
        <taxon>Teiioidea</taxon>
        <taxon>Teiidae</taxon>
        <taxon>Salvator</taxon>
    </lineage>
</organism>
<feature type="region of interest" description="Disordered" evidence="2">
    <location>
        <begin position="192"/>
        <end position="227"/>
    </location>
</feature>
<name>A0A8D0BYM3_SALMN</name>
<dbReference type="PANTHER" id="PTHR14625">
    <property type="entry name" value="MICROCEPHALIN"/>
    <property type="match status" value="1"/>
</dbReference>
<dbReference type="AlphaFoldDB" id="A0A8D0BYM3"/>
<dbReference type="InterPro" id="IPR036420">
    <property type="entry name" value="BRCT_dom_sf"/>
</dbReference>
<accession>A0A8D0BYM3</accession>
<dbReference type="GO" id="GO:0042802">
    <property type="term" value="F:identical protein binding"/>
    <property type="evidence" value="ECO:0007669"/>
    <property type="project" value="Ensembl"/>
</dbReference>
<protein>
    <submittedName>
        <fullName evidence="4">Microcephalin 1</fullName>
    </submittedName>
</protein>
<sequence>MEWSNGPARARPVLPGVVAYVEVWSSNRTENYSKAFTQQLLDMGATVSKTFNKQVTHVIFKDGLLSTWNRAQKAGIKLVSVLWVEKCREVGAHVDESLYPATNTNEGLPQLIKKHICMQPKDFVEKSPENNRRLQKRLEMLTRELALQKAATEADTPVLLFENDGSLVYSPASKIKYQCNAMERRIKDMKEKHENLSPTASQMSQGSAFELVPPSPSSAYAVSSGENSDSLNPGFANVLGNPQRKNLKKESLKINLKNDFFTKKAKSKMPSEQKSLPSRDLLSLADNSYSYSSQELLNWESPEGTSGSQSNSEADLASINAPLSPETSNSTSQKKKNPRKRSSLEQITMHLCENDSQNDFLQAVLTPVKSSQEQDTTFDDYFSPSNFNKKTKRISLPFQCLQKSQSPRIISQYSPSRCIPEAPLKGSDQTSGTDSRKRKRVIEMNETDSVNDCKLSVSSQSKDGATLYCMSKGKKYTSETQAPHLNLSIQENISTANINRCCPTAGDKFCMSDVKGNSSEGLSEPMNEPNGKVKRTRRIKKPLRTLVMTSMSSEKKNTIIQVVKKLGGFLFSDEVCKNTSHVIAGSPCRTLKILMGIARGCWILSYEWVLWSLEYGCWISEEPYELSVDFPAARICRFQRCLPNQSSLQKLFSDQPTMFVSPITQPPYEKLCELIKLCGGKVCKTLRQAKICIGECRVGKYMDIQCLSEKWILDSITQHKICACESYTIQENEV</sequence>
<dbReference type="Gene3D" id="3.40.50.10190">
    <property type="entry name" value="BRCT domain"/>
    <property type="match status" value="3"/>
</dbReference>
<dbReference type="CDD" id="cd17716">
    <property type="entry name" value="BRCT_microcephalin_rpt1"/>
    <property type="match status" value="1"/>
</dbReference>
<dbReference type="SUPFAM" id="SSF52113">
    <property type="entry name" value="BRCT domain"/>
    <property type="match status" value="3"/>
</dbReference>
<evidence type="ECO:0000313" key="5">
    <source>
        <dbReference type="Proteomes" id="UP000694421"/>
    </source>
</evidence>
<dbReference type="GO" id="GO:0060623">
    <property type="term" value="P:regulation of chromosome condensation"/>
    <property type="evidence" value="ECO:0007669"/>
    <property type="project" value="Ensembl"/>
</dbReference>
<dbReference type="GO" id="GO:0000132">
    <property type="term" value="P:establishment of mitotic spindle orientation"/>
    <property type="evidence" value="ECO:0007669"/>
    <property type="project" value="Ensembl"/>
</dbReference>
<dbReference type="PROSITE" id="PS50172">
    <property type="entry name" value="BRCT"/>
    <property type="match status" value="3"/>
</dbReference>